<dbReference type="EMBL" id="VSSQ01031268">
    <property type="protein sequence ID" value="MPM82089.1"/>
    <property type="molecule type" value="Genomic_DNA"/>
</dbReference>
<organism evidence="2">
    <name type="scientific">bioreactor metagenome</name>
    <dbReference type="NCBI Taxonomy" id="1076179"/>
    <lineage>
        <taxon>unclassified sequences</taxon>
        <taxon>metagenomes</taxon>
        <taxon>ecological metagenomes</taxon>
    </lineage>
</organism>
<feature type="transmembrane region" description="Helical" evidence="1">
    <location>
        <begin position="43"/>
        <end position="63"/>
    </location>
</feature>
<keyword evidence="1" id="KW-0812">Transmembrane</keyword>
<reference evidence="2" key="1">
    <citation type="submission" date="2019-08" db="EMBL/GenBank/DDBJ databases">
        <authorList>
            <person name="Kucharzyk K."/>
            <person name="Murdoch R.W."/>
            <person name="Higgins S."/>
            <person name="Loffler F."/>
        </authorList>
    </citation>
    <scope>NUCLEOTIDE SEQUENCE</scope>
</reference>
<accession>A0A645CYU0</accession>
<proteinExistence type="predicted"/>
<keyword evidence="1" id="KW-1133">Transmembrane helix</keyword>
<keyword evidence="1" id="KW-0472">Membrane</keyword>
<feature type="transmembrane region" description="Helical" evidence="1">
    <location>
        <begin position="75"/>
        <end position="98"/>
    </location>
</feature>
<comment type="caution">
    <text evidence="2">The sequence shown here is derived from an EMBL/GenBank/DDBJ whole genome shotgun (WGS) entry which is preliminary data.</text>
</comment>
<protein>
    <submittedName>
        <fullName evidence="2">Uncharacterized protein</fullName>
    </submittedName>
</protein>
<dbReference type="AlphaFoldDB" id="A0A645CYU0"/>
<gene>
    <name evidence="2" type="ORF">SDC9_129147</name>
</gene>
<evidence type="ECO:0000313" key="2">
    <source>
        <dbReference type="EMBL" id="MPM82089.1"/>
    </source>
</evidence>
<sequence>MKTVKCPRCGKENVLNVKTAGKDIKCSHCNCIMTIDKQTKKRIFIAKIAYAFIFILLVSFIYSMFSSSITDVASIAIIIVAGIASAASSDIAANWLIFKFSALTYERKQ</sequence>
<evidence type="ECO:0000256" key="1">
    <source>
        <dbReference type="SAM" id="Phobius"/>
    </source>
</evidence>
<name>A0A645CYU0_9ZZZZ</name>